<accession>A0A1H7YD84</accession>
<dbReference type="EMBL" id="FOBV01000003">
    <property type="protein sequence ID" value="SEM43923.1"/>
    <property type="molecule type" value="Genomic_DNA"/>
</dbReference>
<evidence type="ECO:0000313" key="2">
    <source>
        <dbReference type="Proteomes" id="UP000199450"/>
    </source>
</evidence>
<dbReference type="STRING" id="295069.SAMN05421856_103243"/>
<organism evidence="1 2">
    <name type="scientific">Chryseobacterium taichungense</name>
    <dbReference type="NCBI Taxonomy" id="295069"/>
    <lineage>
        <taxon>Bacteria</taxon>
        <taxon>Pseudomonadati</taxon>
        <taxon>Bacteroidota</taxon>
        <taxon>Flavobacteriia</taxon>
        <taxon>Flavobacteriales</taxon>
        <taxon>Weeksellaceae</taxon>
        <taxon>Chryseobacterium group</taxon>
        <taxon>Chryseobacterium</taxon>
    </lineage>
</organism>
<reference evidence="2" key="1">
    <citation type="submission" date="2016-10" db="EMBL/GenBank/DDBJ databases">
        <authorList>
            <person name="Varghese N."/>
            <person name="Submissions S."/>
        </authorList>
    </citation>
    <scope>NUCLEOTIDE SEQUENCE [LARGE SCALE GENOMIC DNA]</scope>
    <source>
        <strain evidence="2">DSM 17453</strain>
    </source>
</reference>
<evidence type="ECO:0000313" key="1">
    <source>
        <dbReference type="EMBL" id="SEM43923.1"/>
    </source>
</evidence>
<protein>
    <submittedName>
        <fullName evidence="1">Uncharacterized protein</fullName>
    </submittedName>
</protein>
<dbReference type="PROSITE" id="PS51257">
    <property type="entry name" value="PROKAR_LIPOPROTEIN"/>
    <property type="match status" value="1"/>
</dbReference>
<sequence>MNKKIITYITLLSVILLSCRPKQDMIYMSKHNMEEEVAKAKFQKLHIQEGDVLLILVSALDEIAVKPFNLNTANKVGSDSGRGINQYVEPSQYLVNEDVKGILEKYDNRI</sequence>
<dbReference type="Proteomes" id="UP000199450">
    <property type="component" value="Unassembled WGS sequence"/>
</dbReference>
<proteinExistence type="predicted"/>
<gene>
    <name evidence="1" type="ORF">SAMN05421856_103243</name>
</gene>
<keyword evidence="2" id="KW-1185">Reference proteome</keyword>
<dbReference type="AlphaFoldDB" id="A0A1H7YD84"/>
<name>A0A1H7YD84_9FLAO</name>